<dbReference type="EMBL" id="CP040804">
    <property type="protein sequence ID" value="QEM31969.1"/>
    <property type="molecule type" value="Genomic_DNA"/>
</dbReference>
<proteinExistence type="predicted"/>
<evidence type="ECO:0000313" key="1">
    <source>
        <dbReference type="EMBL" id="QEM31969.1"/>
    </source>
</evidence>
<dbReference type="AlphaFoldDB" id="A0AB37CK53"/>
<evidence type="ECO:0000313" key="2">
    <source>
        <dbReference type="Proteomes" id="UP000322622"/>
    </source>
</evidence>
<dbReference type="RefSeq" id="WP_070849655.1">
    <property type="nucleotide sequence ID" value="NZ_CP040804.1"/>
</dbReference>
<reference evidence="1 2" key="1">
    <citation type="submission" date="2019-06" db="EMBL/GenBank/DDBJ databases">
        <title>Complete genome sequence of Streptococcus salivarius LAB813.</title>
        <authorList>
            <person name="Levesque C.M."/>
            <person name="Gong S.-G."/>
            <person name="Dufour D."/>
            <person name="Barbour A."/>
        </authorList>
    </citation>
    <scope>NUCLEOTIDE SEQUENCE [LARGE SCALE GENOMIC DNA]</scope>
    <source>
        <strain evidence="1 2">LAB813</strain>
    </source>
</reference>
<protein>
    <recommendedName>
        <fullName evidence="3">Phage protein</fullName>
    </recommendedName>
</protein>
<name>A0AB37CK53_STRSL</name>
<sequence>MTITKEQGTTVEMTLMDYLLDMEDFIQGKKTLNVMNVRRPKAALVKILQADLDDFKQNGFEDGGEDFAENLTQTITALENMTDAEYTKIKQNILDFEPGA</sequence>
<gene>
    <name evidence="1" type="ORF">FHI56_03340</name>
</gene>
<evidence type="ECO:0008006" key="3">
    <source>
        <dbReference type="Google" id="ProtNLM"/>
    </source>
</evidence>
<organism evidence="1 2">
    <name type="scientific">Streptococcus salivarius</name>
    <dbReference type="NCBI Taxonomy" id="1304"/>
    <lineage>
        <taxon>Bacteria</taxon>
        <taxon>Bacillati</taxon>
        <taxon>Bacillota</taxon>
        <taxon>Bacilli</taxon>
        <taxon>Lactobacillales</taxon>
        <taxon>Streptococcaceae</taxon>
        <taxon>Streptococcus</taxon>
    </lineage>
</organism>
<accession>A0AB37CK53</accession>
<dbReference type="Proteomes" id="UP000322622">
    <property type="component" value="Chromosome"/>
</dbReference>